<evidence type="ECO:0000313" key="1">
    <source>
        <dbReference type="EMBL" id="MCD5310928.1"/>
    </source>
</evidence>
<reference evidence="1" key="1">
    <citation type="submission" date="2021-11" db="EMBL/GenBank/DDBJ databases">
        <title>Streptomyces corallinus and Kineosporia corallina sp. nov., two new coral-derived marine actinobacteria.</title>
        <authorList>
            <person name="Buangrab K."/>
            <person name="Sutthacheep M."/>
            <person name="Yeemin T."/>
            <person name="Harunari E."/>
            <person name="Igarashi Y."/>
            <person name="Sripreechasak P."/>
            <person name="Kanchanasin P."/>
            <person name="Tanasupawat S."/>
            <person name="Phongsopitanun W."/>
        </authorList>
    </citation>
    <scope>NUCLEOTIDE SEQUENCE</scope>
    <source>
        <strain evidence="1">JCM 31032</strain>
    </source>
</reference>
<name>A0A9X1NB84_9ACTN</name>
<gene>
    <name evidence="1" type="ORF">LR394_08475</name>
</gene>
<protein>
    <submittedName>
        <fullName evidence="1">Uncharacterized protein</fullName>
    </submittedName>
</protein>
<dbReference type="AlphaFoldDB" id="A0A9X1NB84"/>
<dbReference type="EMBL" id="JAJOMB010000003">
    <property type="protein sequence ID" value="MCD5310928.1"/>
    <property type="molecule type" value="Genomic_DNA"/>
</dbReference>
<dbReference type="RefSeq" id="WP_231440104.1">
    <property type="nucleotide sequence ID" value="NZ_JAJOMB010000003.1"/>
</dbReference>
<proteinExistence type="predicted"/>
<dbReference type="Proteomes" id="UP001138997">
    <property type="component" value="Unassembled WGS sequence"/>
</dbReference>
<evidence type="ECO:0000313" key="2">
    <source>
        <dbReference type="Proteomes" id="UP001138997"/>
    </source>
</evidence>
<organism evidence="1 2">
    <name type="scientific">Kineosporia babensis</name>
    <dbReference type="NCBI Taxonomy" id="499548"/>
    <lineage>
        <taxon>Bacteria</taxon>
        <taxon>Bacillati</taxon>
        <taxon>Actinomycetota</taxon>
        <taxon>Actinomycetes</taxon>
        <taxon>Kineosporiales</taxon>
        <taxon>Kineosporiaceae</taxon>
        <taxon>Kineosporia</taxon>
    </lineage>
</organism>
<accession>A0A9X1NB84</accession>
<comment type="caution">
    <text evidence="1">The sequence shown here is derived from an EMBL/GenBank/DDBJ whole genome shotgun (WGS) entry which is preliminary data.</text>
</comment>
<sequence>MTIAFPKHAWPLLKKALQHIADHPSEFDMSDWLIVDAHCGTTACLAGRITLIDNPDFTGKPDDEAACGAMGIDPWSPEGRALDNTFYQTEIETYEELCENLLADFTFPEPLPQPRGVKA</sequence>
<keyword evidence="2" id="KW-1185">Reference proteome</keyword>